<dbReference type="GO" id="GO:0006298">
    <property type="term" value="P:mismatch repair"/>
    <property type="evidence" value="ECO:0007669"/>
    <property type="project" value="InterPro"/>
</dbReference>
<dbReference type="InterPro" id="IPR027417">
    <property type="entry name" value="P-loop_NTPase"/>
</dbReference>
<dbReference type="NCBIfam" id="TIGR01069">
    <property type="entry name" value="mutS2"/>
    <property type="match status" value="1"/>
</dbReference>
<dbReference type="PROSITE" id="PS50828">
    <property type="entry name" value="SMR"/>
    <property type="match status" value="1"/>
</dbReference>
<evidence type="ECO:0000313" key="12">
    <source>
        <dbReference type="Proteomes" id="UP000774750"/>
    </source>
</evidence>
<evidence type="ECO:0000256" key="6">
    <source>
        <dbReference type="ARBA" id="ARBA00022884"/>
    </source>
</evidence>
<comment type="subunit">
    <text evidence="8">Homodimer. Binds to stalled ribosomes, contacting rRNA.</text>
</comment>
<keyword evidence="4 8" id="KW-0378">Hydrolase</keyword>
<protein>
    <recommendedName>
        <fullName evidence="8">Endonuclease MutS2</fullName>
        <ecNumber evidence="8">3.1.-.-</ecNumber>
    </recommendedName>
    <alternativeName>
        <fullName evidence="8">Ribosome-associated protein quality control-upstream factor</fullName>
        <shortName evidence="8">RQC-upstream factor</shortName>
        <shortName evidence="8">RqcU</shortName>
        <ecNumber evidence="8">3.6.4.-</ecNumber>
    </alternativeName>
</protein>
<dbReference type="EC" id="3.1.-.-" evidence="8"/>
<dbReference type="CDD" id="cd06503">
    <property type="entry name" value="ATP-synt_Fo_b"/>
    <property type="match status" value="1"/>
</dbReference>
<dbReference type="PANTHER" id="PTHR48466">
    <property type="entry name" value="OS10G0509000 PROTEIN-RELATED"/>
    <property type="match status" value="1"/>
</dbReference>
<dbReference type="Proteomes" id="UP000774750">
    <property type="component" value="Unassembled WGS sequence"/>
</dbReference>
<dbReference type="PROSITE" id="PS00486">
    <property type="entry name" value="DNA_MISMATCH_REPAIR_2"/>
    <property type="match status" value="1"/>
</dbReference>
<evidence type="ECO:0000256" key="2">
    <source>
        <dbReference type="ARBA" id="ARBA00022730"/>
    </source>
</evidence>
<dbReference type="CDD" id="cd03280">
    <property type="entry name" value="ABC_MutS2"/>
    <property type="match status" value="1"/>
</dbReference>
<dbReference type="HAMAP" id="MF_00092">
    <property type="entry name" value="MutS2"/>
    <property type="match status" value="1"/>
</dbReference>
<dbReference type="PANTHER" id="PTHR48466:SF2">
    <property type="entry name" value="OS10G0509000 PROTEIN"/>
    <property type="match status" value="1"/>
</dbReference>
<dbReference type="GO" id="GO:0004519">
    <property type="term" value="F:endonuclease activity"/>
    <property type="evidence" value="ECO:0007669"/>
    <property type="project" value="UniProtKB-UniRule"/>
</dbReference>
<dbReference type="GO" id="GO:0005524">
    <property type="term" value="F:ATP binding"/>
    <property type="evidence" value="ECO:0007669"/>
    <property type="project" value="UniProtKB-UniRule"/>
</dbReference>
<dbReference type="FunFam" id="3.40.50.300:FF:000830">
    <property type="entry name" value="Endonuclease MutS2"/>
    <property type="match status" value="1"/>
</dbReference>
<dbReference type="SMART" id="SM00533">
    <property type="entry name" value="MUTSd"/>
    <property type="match status" value="1"/>
</dbReference>
<dbReference type="InterPro" id="IPR007696">
    <property type="entry name" value="DNA_mismatch_repair_MutS_core"/>
</dbReference>
<sequence length="795" mass="87980">MINEKYCRVLELDKILTRLSELTCCETARQRALSLKPNDNLSIVKDETAKTNDAFLLSAHFGTPVFTKMDDPSEHLKLAQVGGILTPRAILNIAAVLKQARTLLEWYEQCANVQNTLKPVFSMLMANRPLEKRIASVFISEEEVSDTASDTLMSIRRKIRSAGSRIRETLDKMIRSSTYQKALQENLVTMRDGRYVLPVKAEYKSTVSGLVHDTSSSGATLFIEPMAVVEANNEIRVLQSQEKAEIERILAELSALCGEQADVIASDFETVIALNLYFAKARLAEQMNAVLPRITEDGQIVLNRARHPLIAKEKVVPITLSLGQSYRSLVVTGPNTGGKTVTLKTIGLLTLMTMCGLLVPVSDHSTISIFKKILVDIGDEQSIAQNLSTFSAHMTNIVSILNEADGHSLVLVDELGSGTDPVEGAALAQSILTELFQKGAIVAATTHYAELKVYALETEGVENASCEFDVKTLQPTYRLMIGTPGRSNAFEISRRLGISETVLSRASSLVESDKKSFEDVIDRLESSRQENEEKNRELTAQIKALKEERESLRTANHDAIIQKEQIIEQARKEASRIVDAVKLDANLIMDELQKLRREKEKEDFIRRTGEAKSQLRGKLDKLSDQANPVVKRSNEGYVLPRPLKKGDTVLIVDIDKTATVLELPDKSGNVLVQAGIMKTRVPVSNLRLDEKAKKPKLNGASIRTISSNKGAKTARGMMELDLRGQTVEEALMELDMFISRSLLSHIEQVTIIHGKGTGALRSAVHDYLKHCKQVKTFRLGVYGEGETGVTIVTFK</sequence>
<dbReference type="GO" id="GO:0016887">
    <property type="term" value="F:ATP hydrolysis activity"/>
    <property type="evidence" value="ECO:0007669"/>
    <property type="project" value="InterPro"/>
</dbReference>
<evidence type="ECO:0000256" key="3">
    <source>
        <dbReference type="ARBA" id="ARBA00022741"/>
    </source>
</evidence>
<comment type="caution">
    <text evidence="11">The sequence shown here is derived from an EMBL/GenBank/DDBJ whole genome shotgun (WGS) entry which is preliminary data.</text>
</comment>
<evidence type="ECO:0000256" key="4">
    <source>
        <dbReference type="ARBA" id="ARBA00022801"/>
    </source>
</evidence>
<evidence type="ECO:0000256" key="5">
    <source>
        <dbReference type="ARBA" id="ARBA00022840"/>
    </source>
</evidence>
<reference evidence="11" key="2">
    <citation type="journal article" date="2021" name="Sci. Rep.">
        <title>The distribution of antibiotic resistance genes in chicken gut microbiota commensals.</title>
        <authorList>
            <person name="Juricova H."/>
            <person name="Matiasovicova J."/>
            <person name="Kubasova T."/>
            <person name="Cejkova D."/>
            <person name="Rychlik I."/>
        </authorList>
    </citation>
    <scope>NUCLEOTIDE SEQUENCE</scope>
    <source>
        <strain evidence="11">An559</strain>
    </source>
</reference>
<evidence type="ECO:0000256" key="9">
    <source>
        <dbReference type="SAM" id="Coils"/>
    </source>
</evidence>
<dbReference type="GO" id="GO:0072344">
    <property type="term" value="P:rescue of stalled ribosome"/>
    <property type="evidence" value="ECO:0007669"/>
    <property type="project" value="UniProtKB-UniRule"/>
</dbReference>
<dbReference type="Gene3D" id="3.30.1370.110">
    <property type="match status" value="1"/>
</dbReference>
<dbReference type="InterPro" id="IPR036063">
    <property type="entry name" value="Smr_dom_sf"/>
</dbReference>
<dbReference type="GO" id="GO:0030983">
    <property type="term" value="F:mismatched DNA binding"/>
    <property type="evidence" value="ECO:0007669"/>
    <property type="project" value="InterPro"/>
</dbReference>
<dbReference type="InterPro" id="IPR046893">
    <property type="entry name" value="MSSS"/>
</dbReference>
<dbReference type="SMART" id="SM00463">
    <property type="entry name" value="SMR"/>
    <property type="match status" value="1"/>
</dbReference>
<dbReference type="EMBL" id="JACJKY010000007">
    <property type="protein sequence ID" value="MBM6920670.1"/>
    <property type="molecule type" value="Genomic_DNA"/>
</dbReference>
<keyword evidence="9" id="KW-0175">Coiled coil</keyword>
<reference evidence="11" key="1">
    <citation type="submission" date="2020-08" db="EMBL/GenBank/DDBJ databases">
        <authorList>
            <person name="Cejkova D."/>
            <person name="Kubasova T."/>
            <person name="Jahodarova E."/>
            <person name="Rychlik I."/>
        </authorList>
    </citation>
    <scope>NUCLEOTIDE SEQUENCE</scope>
    <source>
        <strain evidence="11">An559</strain>
    </source>
</reference>
<proteinExistence type="inferred from homology"/>
<dbReference type="Pfam" id="PF00488">
    <property type="entry name" value="MutS_V"/>
    <property type="match status" value="1"/>
</dbReference>
<evidence type="ECO:0000256" key="1">
    <source>
        <dbReference type="ARBA" id="ARBA00022722"/>
    </source>
</evidence>
<comment type="similarity">
    <text evidence="8">Belongs to the DNA mismatch repair MutS family. MutS2 subfamily.</text>
</comment>
<name>A0A938X7Q2_9FIRM</name>
<keyword evidence="5 8" id="KW-0067">ATP-binding</keyword>
<dbReference type="SUPFAM" id="SSF52540">
    <property type="entry name" value="P-loop containing nucleoside triphosphate hydrolases"/>
    <property type="match status" value="1"/>
</dbReference>
<dbReference type="InterPro" id="IPR036187">
    <property type="entry name" value="DNA_mismatch_repair_MutS_sf"/>
</dbReference>
<feature type="binding site" evidence="8">
    <location>
        <begin position="333"/>
        <end position="340"/>
    </location>
    <ligand>
        <name>ATP</name>
        <dbReference type="ChEBI" id="CHEBI:30616"/>
    </ligand>
</feature>
<dbReference type="GO" id="GO:0019843">
    <property type="term" value="F:rRNA binding"/>
    <property type="evidence" value="ECO:0007669"/>
    <property type="project" value="UniProtKB-UniRule"/>
</dbReference>
<gene>
    <name evidence="8" type="primary">mutS2</name>
    <name evidence="8" type="synonym">rqcU</name>
    <name evidence="11" type="ORF">H6A12_05810</name>
</gene>
<dbReference type="PIRSF" id="PIRSF005814">
    <property type="entry name" value="MutS_YshD"/>
    <property type="match status" value="1"/>
</dbReference>
<dbReference type="Pfam" id="PF01713">
    <property type="entry name" value="Smr"/>
    <property type="match status" value="1"/>
</dbReference>
<evidence type="ECO:0000313" key="11">
    <source>
        <dbReference type="EMBL" id="MBM6920670.1"/>
    </source>
</evidence>
<evidence type="ECO:0000259" key="10">
    <source>
        <dbReference type="PROSITE" id="PS50828"/>
    </source>
</evidence>
<dbReference type="SUPFAM" id="SSF48334">
    <property type="entry name" value="DNA repair protein MutS, domain III"/>
    <property type="match status" value="1"/>
</dbReference>
<keyword evidence="1 8" id="KW-0540">Nuclease</keyword>
<dbReference type="Gene3D" id="3.40.50.300">
    <property type="entry name" value="P-loop containing nucleotide triphosphate hydrolases"/>
    <property type="match status" value="1"/>
</dbReference>
<dbReference type="SMART" id="SM00534">
    <property type="entry name" value="MUTSac"/>
    <property type="match status" value="1"/>
</dbReference>
<keyword evidence="3 8" id="KW-0547">Nucleotide-binding</keyword>
<comment type="function">
    <text evidence="8">Endonuclease that is involved in the suppression of homologous recombination and thus may have a key role in the control of bacterial genetic diversity.</text>
</comment>
<dbReference type="GO" id="GO:0140664">
    <property type="term" value="F:ATP-dependent DNA damage sensor activity"/>
    <property type="evidence" value="ECO:0007669"/>
    <property type="project" value="InterPro"/>
</dbReference>
<feature type="coiled-coil region" evidence="9">
    <location>
        <begin position="514"/>
        <end position="602"/>
    </location>
</feature>
<keyword evidence="12" id="KW-1185">Reference proteome</keyword>
<comment type="function">
    <text evidence="8">Acts as a ribosome collision sensor, splitting the ribosome into its 2 subunits. Detects stalled/collided 70S ribosomes which it binds and splits by an ATP-hydrolysis driven conformational change. Acts upstream of the ribosome quality control system (RQC), a ribosome-associated complex that mediates the extraction of incompletely synthesized nascent chains from stalled ribosomes and their subsequent degradation. Probably generates substrates for RQC.</text>
</comment>
<keyword evidence="6 8" id="KW-0694">RNA-binding</keyword>
<organism evidence="11 12">
    <name type="scientific">Merdimmobilis hominis</name>
    <dbReference type="NCBI Taxonomy" id="2897707"/>
    <lineage>
        <taxon>Bacteria</taxon>
        <taxon>Bacillati</taxon>
        <taxon>Bacillota</taxon>
        <taxon>Clostridia</taxon>
        <taxon>Eubacteriales</taxon>
        <taxon>Oscillospiraceae</taxon>
        <taxon>Merdimmobilis</taxon>
    </lineage>
</organism>
<feature type="domain" description="Smr" evidence="10">
    <location>
        <begin position="720"/>
        <end position="795"/>
    </location>
</feature>
<dbReference type="GO" id="GO:0045910">
    <property type="term" value="P:negative regulation of DNA recombination"/>
    <property type="evidence" value="ECO:0007669"/>
    <property type="project" value="InterPro"/>
</dbReference>
<evidence type="ECO:0000256" key="8">
    <source>
        <dbReference type="HAMAP-Rule" id="MF_00092"/>
    </source>
</evidence>
<dbReference type="AlphaFoldDB" id="A0A938X7Q2"/>
<dbReference type="Pfam" id="PF20297">
    <property type="entry name" value="MSSS"/>
    <property type="match status" value="1"/>
</dbReference>
<dbReference type="EC" id="3.6.4.-" evidence="8"/>
<dbReference type="RefSeq" id="WP_204445806.1">
    <property type="nucleotide sequence ID" value="NZ_JACJKY010000007.1"/>
</dbReference>
<accession>A0A938X7Q2</accession>
<dbReference type="GO" id="GO:0043023">
    <property type="term" value="F:ribosomal large subunit binding"/>
    <property type="evidence" value="ECO:0007669"/>
    <property type="project" value="UniProtKB-UniRule"/>
</dbReference>
<dbReference type="InterPro" id="IPR005747">
    <property type="entry name" value="MutS2"/>
</dbReference>
<dbReference type="InterPro" id="IPR002625">
    <property type="entry name" value="Smr_dom"/>
</dbReference>
<dbReference type="InterPro" id="IPR000432">
    <property type="entry name" value="DNA_mismatch_repair_MutS_C"/>
</dbReference>
<dbReference type="SUPFAM" id="SSF160443">
    <property type="entry name" value="SMR domain-like"/>
    <property type="match status" value="1"/>
</dbReference>
<dbReference type="InterPro" id="IPR045076">
    <property type="entry name" value="MutS"/>
</dbReference>
<keyword evidence="2 8" id="KW-0699">rRNA-binding</keyword>
<keyword evidence="8 11" id="KW-0255">Endonuclease</keyword>
<keyword evidence="7 8" id="KW-0238">DNA-binding</keyword>
<evidence type="ECO:0000256" key="7">
    <source>
        <dbReference type="ARBA" id="ARBA00023125"/>
    </source>
</evidence>